<feature type="non-terminal residue" evidence="1">
    <location>
        <position position="87"/>
    </location>
</feature>
<dbReference type="EMBL" id="CAJOBI010060622">
    <property type="protein sequence ID" value="CAF4413636.1"/>
    <property type="molecule type" value="Genomic_DNA"/>
</dbReference>
<sequence>MCRYTSYATNANSSSDEFIASCKLVQSSIRKLNPEILQYYKHQLDLTFRRYEFTTIGSQNLSNQSEMKGILKRTAPLSLYSLWSTFD</sequence>
<accession>A0A8S2W3V6</accession>
<name>A0A8S2W3V6_9BILA</name>
<proteinExistence type="predicted"/>
<protein>
    <submittedName>
        <fullName evidence="1">Uncharacterized protein</fullName>
    </submittedName>
</protein>
<organism evidence="1 2">
    <name type="scientific">Rotaria magnacalcarata</name>
    <dbReference type="NCBI Taxonomy" id="392030"/>
    <lineage>
        <taxon>Eukaryota</taxon>
        <taxon>Metazoa</taxon>
        <taxon>Spiralia</taxon>
        <taxon>Gnathifera</taxon>
        <taxon>Rotifera</taxon>
        <taxon>Eurotatoria</taxon>
        <taxon>Bdelloidea</taxon>
        <taxon>Philodinida</taxon>
        <taxon>Philodinidae</taxon>
        <taxon>Rotaria</taxon>
    </lineage>
</organism>
<gene>
    <name evidence="1" type="ORF">SMN809_LOCUS31012</name>
</gene>
<dbReference type="Proteomes" id="UP000676336">
    <property type="component" value="Unassembled WGS sequence"/>
</dbReference>
<dbReference type="AlphaFoldDB" id="A0A8S2W3V6"/>
<reference evidence="1" key="1">
    <citation type="submission" date="2021-02" db="EMBL/GenBank/DDBJ databases">
        <authorList>
            <person name="Nowell W R."/>
        </authorList>
    </citation>
    <scope>NUCLEOTIDE SEQUENCE</scope>
</reference>
<evidence type="ECO:0000313" key="1">
    <source>
        <dbReference type="EMBL" id="CAF4413636.1"/>
    </source>
</evidence>
<comment type="caution">
    <text evidence="1">The sequence shown here is derived from an EMBL/GenBank/DDBJ whole genome shotgun (WGS) entry which is preliminary data.</text>
</comment>
<evidence type="ECO:0000313" key="2">
    <source>
        <dbReference type="Proteomes" id="UP000676336"/>
    </source>
</evidence>